<reference evidence="7 8" key="1">
    <citation type="submission" date="2024-09" db="EMBL/GenBank/DDBJ databases">
        <title>Laminarin stimulates single cell rates of sulfate reduction while oxygen inhibits transcriptomic activity in coastal marine sediment.</title>
        <authorList>
            <person name="Lindsay M."/>
            <person name="Orcutt B."/>
            <person name="Emerson D."/>
            <person name="Stepanauskas R."/>
            <person name="D'Angelo T."/>
        </authorList>
    </citation>
    <scope>NUCLEOTIDE SEQUENCE [LARGE SCALE GENOMIC DNA]</scope>
    <source>
        <strain evidence="7">SAG AM-311-K15</strain>
    </source>
</reference>
<gene>
    <name evidence="7" type="ORF">ACFL27_04025</name>
</gene>
<evidence type="ECO:0000313" key="7">
    <source>
        <dbReference type="EMBL" id="MFC1849357.1"/>
    </source>
</evidence>
<keyword evidence="8" id="KW-1185">Reference proteome</keyword>
<comment type="caution">
    <text evidence="7">The sequence shown here is derived from an EMBL/GenBank/DDBJ whole genome shotgun (WGS) entry which is preliminary data.</text>
</comment>
<proteinExistence type="inferred from homology"/>
<evidence type="ECO:0000256" key="5">
    <source>
        <dbReference type="ARBA" id="ARBA00023136"/>
    </source>
</evidence>
<dbReference type="NCBIfam" id="NF005624">
    <property type="entry name" value="PRK07375.2-3"/>
    <property type="match status" value="1"/>
</dbReference>
<keyword evidence="4 6" id="KW-1133">Transmembrane helix</keyword>
<accession>A0ABV6YT29</accession>
<evidence type="ECO:0000256" key="3">
    <source>
        <dbReference type="ARBA" id="ARBA00022692"/>
    </source>
</evidence>
<feature type="transmembrane region" description="Helical" evidence="6">
    <location>
        <begin position="12"/>
        <end position="29"/>
    </location>
</feature>
<feature type="transmembrane region" description="Helical" evidence="6">
    <location>
        <begin position="38"/>
        <end position="57"/>
    </location>
</feature>
<dbReference type="PANTHER" id="PTHR34583">
    <property type="entry name" value="ANTIPORTER SUBUNIT MNHC2-RELATED"/>
    <property type="match status" value="1"/>
</dbReference>
<dbReference type="Pfam" id="PF00420">
    <property type="entry name" value="Oxidored_q2"/>
    <property type="match status" value="1"/>
</dbReference>
<comment type="subcellular location">
    <subcellularLocation>
        <location evidence="1">Membrane</location>
        <topology evidence="1">Multi-pass membrane protein</topology>
    </subcellularLocation>
</comment>
<evidence type="ECO:0000256" key="4">
    <source>
        <dbReference type="ARBA" id="ARBA00022989"/>
    </source>
</evidence>
<keyword evidence="5 6" id="KW-0472">Membrane</keyword>
<evidence type="ECO:0000256" key="2">
    <source>
        <dbReference type="ARBA" id="ARBA00010388"/>
    </source>
</evidence>
<protein>
    <submittedName>
        <fullName evidence="7">Cation:proton antiporter subunit C</fullName>
    </submittedName>
</protein>
<comment type="similarity">
    <text evidence="2">Belongs to the CPA3 antiporters (TC 2.A.63) subunit C family.</text>
</comment>
<dbReference type="InterPro" id="IPR050601">
    <property type="entry name" value="CPA3_antiporter_subunitC"/>
</dbReference>
<dbReference type="PANTHER" id="PTHR34583:SF3">
    <property type="entry name" value="MULTISUBUNIT SODIUM_HYDROGEN ANTIPORTER, MNHC SUBUNIT"/>
    <property type="match status" value="1"/>
</dbReference>
<keyword evidence="3 6" id="KW-0812">Transmembrane</keyword>
<evidence type="ECO:0000256" key="6">
    <source>
        <dbReference type="SAM" id="Phobius"/>
    </source>
</evidence>
<evidence type="ECO:0000313" key="8">
    <source>
        <dbReference type="Proteomes" id="UP001594351"/>
    </source>
</evidence>
<organism evidence="7 8">
    <name type="scientific">candidate division CSSED10-310 bacterium</name>
    <dbReference type="NCBI Taxonomy" id="2855610"/>
    <lineage>
        <taxon>Bacteria</taxon>
        <taxon>Bacteria division CSSED10-310</taxon>
    </lineage>
</organism>
<name>A0ABV6YT29_UNCC1</name>
<dbReference type="Gene3D" id="1.10.287.3510">
    <property type="match status" value="1"/>
</dbReference>
<evidence type="ECO:0000256" key="1">
    <source>
        <dbReference type="ARBA" id="ARBA00004141"/>
    </source>
</evidence>
<sequence>MDNLLEFVLSKGNYWAYIILMMIGLYAMIAKNNLAKKIIGMNIFQTAIILFYISTAAKRGQATIPIISHGSDHHGGAHAAIQAADYINPLPHVLMLTAIVVSVATLGVALALAVKVYRQFNTLEEDDINAQIREQ</sequence>
<dbReference type="Proteomes" id="UP001594351">
    <property type="component" value="Unassembled WGS sequence"/>
</dbReference>
<feature type="transmembrane region" description="Helical" evidence="6">
    <location>
        <begin position="93"/>
        <end position="114"/>
    </location>
</feature>
<dbReference type="InterPro" id="IPR039428">
    <property type="entry name" value="NUOK/Mnh_C1-like"/>
</dbReference>
<dbReference type="EMBL" id="JBHPBY010000034">
    <property type="protein sequence ID" value="MFC1849357.1"/>
    <property type="molecule type" value="Genomic_DNA"/>
</dbReference>